<evidence type="ECO:0000256" key="2">
    <source>
        <dbReference type="SAM" id="MobiDB-lite"/>
    </source>
</evidence>
<dbReference type="PANTHER" id="PTHR32268">
    <property type="entry name" value="HOMOSERINE O-ACETYLTRANSFERASE"/>
    <property type="match status" value="1"/>
</dbReference>
<comment type="similarity">
    <text evidence="1">Belongs to the AB hydrolase superfamily. MetX family.</text>
</comment>
<feature type="domain" description="AB hydrolase-1" evidence="3">
    <location>
        <begin position="149"/>
        <end position="500"/>
    </location>
</feature>
<evidence type="ECO:0000313" key="5">
    <source>
        <dbReference type="Proteomes" id="UP001326199"/>
    </source>
</evidence>
<accession>A0ABR0I0H2</accession>
<dbReference type="GeneID" id="87928487"/>
<dbReference type="RefSeq" id="XP_062771187.1">
    <property type="nucleotide sequence ID" value="XM_062908144.1"/>
</dbReference>
<evidence type="ECO:0000313" key="4">
    <source>
        <dbReference type="EMBL" id="KAK4673865.1"/>
    </source>
</evidence>
<feature type="compositionally biased region" description="Low complexity" evidence="2">
    <location>
        <begin position="83"/>
        <end position="102"/>
    </location>
</feature>
<dbReference type="Gene3D" id="3.40.50.1820">
    <property type="entry name" value="alpha/beta hydrolase"/>
    <property type="match status" value="1"/>
</dbReference>
<keyword evidence="4" id="KW-0012">Acyltransferase</keyword>
<keyword evidence="4" id="KW-0808">Transferase</keyword>
<dbReference type="PIRSF" id="PIRSF000443">
    <property type="entry name" value="Homoser_Ac_trans"/>
    <property type="match status" value="1"/>
</dbReference>
<dbReference type="InterPro" id="IPR000073">
    <property type="entry name" value="AB_hydrolase_1"/>
</dbReference>
<sequence>MKSRTNVTSSLRQASAALTRAAGNPATPLCHNAAAPGMRPLTAAAQSHRRHLHVQPPRRSGAPSNPAMSFPCVDALESRSATLRQQAAAASASQTRTDSTSSGPEPSYTVGATQIFHSNNPLLLDHGGRLVEFDIAYETWGEMNADRTNVILLHTGLSASSHAHSTAANPQPGWWEKFIGPGLALDTNKYFVICTNVIGGCYGSTGPSSIDPSDGKRYATRFPLLTITDMVRAQFRLLDHLGVEKLHASVGSSMGGMQSLAAAVAFPERVGRIVSISACARSHPYSIAMRYVQRKAILNDPNWNRGYYYGQIPPHVGMKLAREIATITYRSGPEWEQRFGRRRADKDKPPALCPDFLVETYLDHAGEKFCLTYDPNSLIYVSKAMDLFDLGRENQVAIRAKRAEREKALREGGGQGGYQQDVCSLTLPDTPYEEQSEHHEEFERDGLGFGGSSVGSGGSNYSGPGQKPPADLVAGLSVLWDHPVLVMGVASDILFPAWQQREIAEALRMTGNRNVAHYELSEEQSLFGHDTFLLDVKNVGGMVRNFLG</sequence>
<dbReference type="NCBIfam" id="TIGR01392">
    <property type="entry name" value="homoserO_Ac_trn"/>
    <property type="match status" value="1"/>
</dbReference>
<dbReference type="NCBIfam" id="NF001209">
    <property type="entry name" value="PRK00175.1"/>
    <property type="match status" value="1"/>
</dbReference>
<feature type="region of interest" description="Disordered" evidence="2">
    <location>
        <begin position="44"/>
        <end position="70"/>
    </location>
</feature>
<evidence type="ECO:0000256" key="1">
    <source>
        <dbReference type="ARBA" id="ARBA00006886"/>
    </source>
</evidence>
<dbReference type="Proteomes" id="UP001326199">
    <property type="component" value="Unassembled WGS sequence"/>
</dbReference>
<name>A0ABR0I0H2_9PEZI</name>
<feature type="region of interest" description="Disordered" evidence="2">
    <location>
        <begin position="83"/>
        <end position="111"/>
    </location>
</feature>
<dbReference type="GO" id="GO:0004414">
    <property type="term" value="F:homoserine O-acetyltransferase activity"/>
    <property type="evidence" value="ECO:0007669"/>
    <property type="project" value="UniProtKB-EC"/>
</dbReference>
<dbReference type="InterPro" id="IPR029058">
    <property type="entry name" value="AB_hydrolase_fold"/>
</dbReference>
<reference evidence="4 5" key="1">
    <citation type="journal article" date="2023" name="bioRxiv">
        <title>High-quality genome assemblies of four members of thePodospora anserinaspecies complex.</title>
        <authorList>
            <person name="Ament-Velasquez S.L."/>
            <person name="Vogan A.A."/>
            <person name="Wallerman O."/>
            <person name="Hartmann F."/>
            <person name="Gautier V."/>
            <person name="Silar P."/>
            <person name="Giraud T."/>
            <person name="Johannesson H."/>
        </authorList>
    </citation>
    <scope>NUCLEOTIDE SEQUENCE [LARGE SCALE GENOMIC DNA]</scope>
    <source>
        <strain evidence="4 5">CBS 411.78</strain>
    </source>
</reference>
<gene>
    <name evidence="4" type="primary">cys2</name>
    <name evidence="4" type="ORF">QC763_115690</name>
</gene>
<dbReference type="EMBL" id="JAFFHB010000001">
    <property type="protein sequence ID" value="KAK4673865.1"/>
    <property type="molecule type" value="Genomic_DNA"/>
</dbReference>
<dbReference type="InterPro" id="IPR008220">
    <property type="entry name" value="HAT_MetX-like"/>
</dbReference>
<organism evidence="4 5">
    <name type="scientific">Podospora pseudopauciseta</name>
    <dbReference type="NCBI Taxonomy" id="2093780"/>
    <lineage>
        <taxon>Eukaryota</taxon>
        <taxon>Fungi</taxon>
        <taxon>Dikarya</taxon>
        <taxon>Ascomycota</taxon>
        <taxon>Pezizomycotina</taxon>
        <taxon>Sordariomycetes</taxon>
        <taxon>Sordariomycetidae</taxon>
        <taxon>Sordariales</taxon>
        <taxon>Podosporaceae</taxon>
        <taxon>Podospora</taxon>
    </lineage>
</organism>
<keyword evidence="5" id="KW-1185">Reference proteome</keyword>
<protein>
    <submittedName>
        <fullName evidence="4">Serine O-succinyltransferase</fullName>
        <ecNumber evidence="4">2.3.1.31</ecNumber>
    </submittedName>
</protein>
<proteinExistence type="inferred from homology"/>
<dbReference type="EC" id="2.3.1.31" evidence="4"/>
<dbReference type="Pfam" id="PF00561">
    <property type="entry name" value="Abhydrolase_1"/>
    <property type="match status" value="1"/>
</dbReference>
<evidence type="ECO:0000259" key="3">
    <source>
        <dbReference type="Pfam" id="PF00561"/>
    </source>
</evidence>
<comment type="caution">
    <text evidence="4">The sequence shown here is derived from an EMBL/GenBank/DDBJ whole genome shotgun (WGS) entry which is preliminary data.</text>
</comment>
<dbReference type="HAMAP" id="MF_00296">
    <property type="entry name" value="MetX_acyltransf"/>
    <property type="match status" value="1"/>
</dbReference>
<dbReference type="PANTHER" id="PTHR32268:SF16">
    <property type="entry name" value="SERINE O-SUCCINYLTRANSFERASE"/>
    <property type="match status" value="1"/>
</dbReference>
<dbReference type="SUPFAM" id="SSF53474">
    <property type="entry name" value="alpha/beta-Hydrolases"/>
    <property type="match status" value="1"/>
</dbReference>